<dbReference type="GO" id="GO:0008270">
    <property type="term" value="F:zinc ion binding"/>
    <property type="evidence" value="ECO:0007669"/>
    <property type="project" value="UniProtKB-KW"/>
</dbReference>
<keyword evidence="1" id="KW-0862">Zinc</keyword>
<dbReference type="GO" id="GO:0005634">
    <property type="term" value="C:nucleus"/>
    <property type="evidence" value="ECO:0007669"/>
    <property type="project" value="TreeGrafter"/>
</dbReference>
<dbReference type="PANTHER" id="PTHR46451">
    <property type="entry name" value="RAS-RESPONSIVE ELEMENT-BINDING PROTEIN 1"/>
    <property type="match status" value="1"/>
</dbReference>
<evidence type="ECO:0000313" key="5">
    <source>
        <dbReference type="Proteomes" id="UP000663845"/>
    </source>
</evidence>
<feature type="domain" description="C2H2-type" evidence="3">
    <location>
        <begin position="188"/>
        <end position="216"/>
    </location>
</feature>
<dbReference type="SUPFAM" id="SSF57667">
    <property type="entry name" value="beta-beta-alpha zinc fingers"/>
    <property type="match status" value="1"/>
</dbReference>
<sequence length="706" mass="80108">MSFTLRSTSNTFAENERLTRKRQTASSSTTTTATLNRFLSFNENKSSSVENRRRLIQSTPNLIELLEEDEDETEDYQALCHECNTCSKIFASEYGLNHHINMYHPNQSILCPLCNITFRSHRSLKTHQQRRHSTIQTKLKLNHSLLPNYSYISSYLVIAFSSKQFPIMAKYACEQQRLPLGIFSSQLYQCQYCSTSFPCSRSLNYHLLNKHEQYEYKICQAILSDLSIEVECTSRTVDNDDDDIESIKLNLAKQASQFGLIDKNLSKKHHIIKKEQNHLIYPKCQHENRTCANLCLQYLSSYSKLIKNYPYTITTIPKGNPFAQGPIVSTISSINNIYSNGSSSMNDSNTTNELVNGRQKRKSIKHIDDSVSPQSKKKVSSNVTTINTKTTRTSSNNKVTVVKQQIEQTTKTNDTKPVSVEQSSFAVAVTTTSTVQRKILPKENYIRSTSLSSNSSTSTSTRSSTIKSSSSSTNLTQQTIISSQRTLKRSLSPKTVKSFERSSRKRRRSREQKEKLTSSASTAVIRIDDDDENDIEQENDDDEDNEDGIVNDDPDVIPIKFEVPNKQRQSKKRQASSGSIEYVQTLNNDQQSTLSLNNIENIKSKTKINDEEIIICRSPPSVRRVISSSNKNHSKTTVSRNGTKKSNVQQSPPDDEHVRVRCKICGVVLEGRSRFSKHVITMHSHLLDKKISGSKQQQQQQTAIVR</sequence>
<dbReference type="SMART" id="SM00355">
    <property type="entry name" value="ZnF_C2H2"/>
    <property type="match status" value="4"/>
</dbReference>
<feature type="compositionally biased region" description="Polar residues" evidence="2">
    <location>
        <begin position="635"/>
        <end position="652"/>
    </location>
</feature>
<feature type="region of interest" description="Disordered" evidence="2">
    <location>
        <begin position="343"/>
        <end position="396"/>
    </location>
</feature>
<accession>A0A813RKK6</accession>
<feature type="compositionally biased region" description="Polar residues" evidence="2">
    <location>
        <begin position="1"/>
        <end position="13"/>
    </location>
</feature>
<dbReference type="PROSITE" id="PS50157">
    <property type="entry name" value="ZINC_FINGER_C2H2_2"/>
    <property type="match status" value="3"/>
</dbReference>
<comment type="caution">
    <text evidence="4">The sequence shown here is derived from an EMBL/GenBank/DDBJ whole genome shotgun (WGS) entry which is preliminary data.</text>
</comment>
<dbReference type="InterPro" id="IPR052795">
    <property type="entry name" value="RREB1"/>
</dbReference>
<feature type="compositionally biased region" description="Acidic residues" evidence="2">
    <location>
        <begin position="528"/>
        <end position="555"/>
    </location>
</feature>
<dbReference type="InterPro" id="IPR013087">
    <property type="entry name" value="Znf_C2H2_type"/>
</dbReference>
<keyword evidence="1" id="KW-0863">Zinc-finger</keyword>
<dbReference type="PROSITE" id="PS00028">
    <property type="entry name" value="ZINC_FINGER_C2H2_1"/>
    <property type="match status" value="4"/>
</dbReference>
<keyword evidence="1" id="KW-0479">Metal-binding</keyword>
<dbReference type="GO" id="GO:0001228">
    <property type="term" value="F:DNA-binding transcription activator activity, RNA polymerase II-specific"/>
    <property type="evidence" value="ECO:0007669"/>
    <property type="project" value="TreeGrafter"/>
</dbReference>
<dbReference type="GO" id="GO:0000978">
    <property type="term" value="F:RNA polymerase II cis-regulatory region sequence-specific DNA binding"/>
    <property type="evidence" value="ECO:0007669"/>
    <property type="project" value="TreeGrafter"/>
</dbReference>
<feature type="compositionally biased region" description="Low complexity" evidence="2">
    <location>
        <begin position="448"/>
        <end position="483"/>
    </location>
</feature>
<feature type="region of interest" description="Disordered" evidence="2">
    <location>
        <begin position="624"/>
        <end position="656"/>
    </location>
</feature>
<dbReference type="Gene3D" id="3.30.160.60">
    <property type="entry name" value="Classic Zinc Finger"/>
    <property type="match status" value="1"/>
</dbReference>
<organism evidence="4 5">
    <name type="scientific">Adineta steineri</name>
    <dbReference type="NCBI Taxonomy" id="433720"/>
    <lineage>
        <taxon>Eukaryota</taxon>
        <taxon>Metazoa</taxon>
        <taxon>Spiralia</taxon>
        <taxon>Gnathifera</taxon>
        <taxon>Rotifera</taxon>
        <taxon>Eurotatoria</taxon>
        <taxon>Bdelloidea</taxon>
        <taxon>Adinetida</taxon>
        <taxon>Adinetidae</taxon>
        <taxon>Adineta</taxon>
    </lineage>
</organism>
<gene>
    <name evidence="4" type="ORF">JYZ213_LOCUS4427</name>
</gene>
<name>A0A813RKK6_9BILA</name>
<evidence type="ECO:0000313" key="4">
    <source>
        <dbReference type="EMBL" id="CAF0785522.1"/>
    </source>
</evidence>
<dbReference type="EMBL" id="CAJNOG010000025">
    <property type="protein sequence ID" value="CAF0785522.1"/>
    <property type="molecule type" value="Genomic_DNA"/>
</dbReference>
<dbReference type="Pfam" id="PF00096">
    <property type="entry name" value="zf-C2H2"/>
    <property type="match status" value="1"/>
</dbReference>
<feature type="region of interest" description="Disordered" evidence="2">
    <location>
        <begin position="448"/>
        <end position="556"/>
    </location>
</feature>
<dbReference type="AlphaFoldDB" id="A0A813RKK6"/>
<evidence type="ECO:0000256" key="1">
    <source>
        <dbReference type="PROSITE-ProRule" id="PRU00042"/>
    </source>
</evidence>
<feature type="compositionally biased region" description="Low complexity" evidence="2">
    <location>
        <begin position="370"/>
        <end position="396"/>
    </location>
</feature>
<evidence type="ECO:0000259" key="3">
    <source>
        <dbReference type="PROSITE" id="PS50157"/>
    </source>
</evidence>
<evidence type="ECO:0000256" key="2">
    <source>
        <dbReference type="SAM" id="MobiDB-lite"/>
    </source>
</evidence>
<feature type="region of interest" description="Disordered" evidence="2">
    <location>
        <begin position="1"/>
        <end position="30"/>
    </location>
</feature>
<protein>
    <recommendedName>
        <fullName evidence="3">C2H2-type domain-containing protein</fullName>
    </recommendedName>
</protein>
<reference evidence="4" key="1">
    <citation type="submission" date="2021-02" db="EMBL/GenBank/DDBJ databases">
        <authorList>
            <person name="Nowell W R."/>
        </authorList>
    </citation>
    <scope>NUCLEOTIDE SEQUENCE</scope>
</reference>
<dbReference type="PANTHER" id="PTHR46451:SF1">
    <property type="entry name" value="RAS-RESPONSIVE ELEMENT-BINDING PROTEIN 1"/>
    <property type="match status" value="1"/>
</dbReference>
<dbReference type="Proteomes" id="UP000663845">
    <property type="component" value="Unassembled WGS sequence"/>
</dbReference>
<feature type="domain" description="C2H2-type" evidence="3">
    <location>
        <begin position="81"/>
        <end position="109"/>
    </location>
</feature>
<dbReference type="InterPro" id="IPR036236">
    <property type="entry name" value="Znf_C2H2_sf"/>
</dbReference>
<feature type="domain" description="C2H2-type" evidence="3">
    <location>
        <begin position="109"/>
        <end position="137"/>
    </location>
</feature>
<proteinExistence type="predicted"/>